<keyword evidence="1" id="KW-0812">Transmembrane</keyword>
<evidence type="ECO:0000256" key="1">
    <source>
        <dbReference type="SAM" id="Phobius"/>
    </source>
</evidence>
<feature type="transmembrane region" description="Helical" evidence="1">
    <location>
        <begin position="72"/>
        <end position="95"/>
    </location>
</feature>
<name>A0ABV0FIV0_9NEIS</name>
<evidence type="ECO:0000313" key="3">
    <source>
        <dbReference type="Proteomes" id="UP001455709"/>
    </source>
</evidence>
<comment type="caution">
    <text evidence="2">The sequence shown here is derived from an EMBL/GenBank/DDBJ whole genome shotgun (WGS) entry which is preliminary data.</text>
</comment>
<gene>
    <name evidence="2" type="ORF">ABGV49_18550</name>
</gene>
<sequence length="104" mass="11765">MTAAMSDNTTRWRLRCVRLGSRFCGQYFRVGNGARLRVRSWISRIASRSGRMRMFGICMNNPDVRELIWRNAFFGLIGSIGCNFIAAISIAVVVLSQYSPPAEQ</sequence>
<reference evidence="2 3" key="1">
    <citation type="submission" date="2024-05" db="EMBL/GenBank/DDBJ databases">
        <authorList>
            <person name="De Oliveira J.P."/>
            <person name="Noriler S.A."/>
            <person name="De Oliveira A.G."/>
            <person name="Sipoli D.S."/>
        </authorList>
    </citation>
    <scope>NUCLEOTIDE SEQUENCE [LARGE SCALE GENOMIC DNA]</scope>
    <source>
        <strain evidence="2 3">LABIM189</strain>
    </source>
</reference>
<organism evidence="2 3">
    <name type="scientific">Chromobacterium vaccinii</name>
    <dbReference type="NCBI Taxonomy" id="1108595"/>
    <lineage>
        <taxon>Bacteria</taxon>
        <taxon>Pseudomonadati</taxon>
        <taxon>Pseudomonadota</taxon>
        <taxon>Betaproteobacteria</taxon>
        <taxon>Neisseriales</taxon>
        <taxon>Chromobacteriaceae</taxon>
        <taxon>Chromobacterium</taxon>
    </lineage>
</organism>
<accession>A0ABV0FIV0</accession>
<evidence type="ECO:0000313" key="2">
    <source>
        <dbReference type="EMBL" id="MEO2219057.1"/>
    </source>
</evidence>
<protein>
    <submittedName>
        <fullName evidence="2">Uncharacterized protein</fullName>
    </submittedName>
</protein>
<dbReference type="RefSeq" id="WP_347371676.1">
    <property type="nucleotide sequence ID" value="NZ_JBDOJC010000001.1"/>
</dbReference>
<dbReference type="Proteomes" id="UP001455709">
    <property type="component" value="Unassembled WGS sequence"/>
</dbReference>
<keyword evidence="3" id="KW-1185">Reference proteome</keyword>
<dbReference type="EMBL" id="JBDOJC010000001">
    <property type="protein sequence ID" value="MEO2219057.1"/>
    <property type="molecule type" value="Genomic_DNA"/>
</dbReference>
<keyword evidence="1" id="KW-1133">Transmembrane helix</keyword>
<keyword evidence="1" id="KW-0472">Membrane</keyword>
<proteinExistence type="predicted"/>